<gene>
    <name evidence="1" type="ORF">HNQ57_003379</name>
</gene>
<protein>
    <submittedName>
        <fullName evidence="1">Type I site-specific restriction endonuclease</fullName>
    </submittedName>
</protein>
<reference evidence="1 2" key="1">
    <citation type="submission" date="2020-08" db="EMBL/GenBank/DDBJ databases">
        <title>Genomic Encyclopedia of Type Strains, Phase IV (KMG-IV): sequencing the most valuable type-strain genomes for metagenomic binning, comparative biology and taxonomic classification.</title>
        <authorList>
            <person name="Goeker M."/>
        </authorList>
    </citation>
    <scope>NUCLEOTIDE SEQUENCE [LARGE SCALE GENOMIC DNA]</scope>
    <source>
        <strain evidence="1 2">DSM 25701</strain>
    </source>
</reference>
<dbReference type="EMBL" id="JACHHW010000013">
    <property type="protein sequence ID" value="MBB5189079.1"/>
    <property type="molecule type" value="Genomic_DNA"/>
</dbReference>
<proteinExistence type="predicted"/>
<keyword evidence="1" id="KW-0540">Nuclease</keyword>
<keyword evidence="1" id="KW-0255">Endonuclease</keyword>
<evidence type="ECO:0000313" key="2">
    <source>
        <dbReference type="Proteomes" id="UP000536640"/>
    </source>
</evidence>
<keyword evidence="2" id="KW-1185">Reference proteome</keyword>
<dbReference type="Proteomes" id="UP000536640">
    <property type="component" value="Unassembled WGS sequence"/>
</dbReference>
<sequence length="113" mass="12548">MDKKEKQGLSEIDICDLFITPAIKDAGWDQLRQIRREVTLTPGPVVVRGNMSSRNTKKKKFAGYVLQWKAAVPVAVVEAKENNKTVSHGMQQALGYADTLQVPSCVVDYFSGH</sequence>
<dbReference type="Gene3D" id="3.90.1570.30">
    <property type="match status" value="1"/>
</dbReference>
<accession>A0A840R6Z3</accession>
<comment type="caution">
    <text evidence="1">The sequence shown here is derived from an EMBL/GenBank/DDBJ whole genome shotgun (WGS) entry which is preliminary data.</text>
</comment>
<dbReference type="GO" id="GO:0004519">
    <property type="term" value="F:endonuclease activity"/>
    <property type="evidence" value="ECO:0007669"/>
    <property type="project" value="UniProtKB-KW"/>
</dbReference>
<dbReference type="RefSeq" id="WP_221301772.1">
    <property type="nucleotide sequence ID" value="NZ_JACHHW010000013.1"/>
</dbReference>
<evidence type="ECO:0000313" key="1">
    <source>
        <dbReference type="EMBL" id="MBB5189079.1"/>
    </source>
</evidence>
<dbReference type="AlphaFoldDB" id="A0A840R6Z3"/>
<organism evidence="1 2">
    <name type="scientific">Zhongshania antarctica</name>
    <dbReference type="NCBI Taxonomy" id="641702"/>
    <lineage>
        <taxon>Bacteria</taxon>
        <taxon>Pseudomonadati</taxon>
        <taxon>Pseudomonadota</taxon>
        <taxon>Gammaproteobacteria</taxon>
        <taxon>Cellvibrionales</taxon>
        <taxon>Spongiibacteraceae</taxon>
        <taxon>Zhongshania</taxon>
    </lineage>
</organism>
<keyword evidence="1" id="KW-0378">Hydrolase</keyword>
<name>A0A840R6Z3_9GAMM</name>